<sequence length="101" mass="10785">MKVVSKLMGVDEISADAEKGTLTVKGNVDPVLVVNRLRKAGKVVEVMSVGPPKPPPPPPEKPKPPGPPLPPLPFCCRECQVIEINTFVSSGCDAAKNNRKF</sequence>
<evidence type="ECO:0000313" key="9">
    <source>
        <dbReference type="Proteomes" id="UP000195402"/>
    </source>
</evidence>
<proteinExistence type="inferred from homology"/>
<dbReference type="Proteomes" id="UP000195402">
    <property type="component" value="Unassembled WGS sequence"/>
</dbReference>
<dbReference type="PANTHER" id="PTHR45811:SF33">
    <property type="entry name" value="HEAVY METAL-ASSOCIATED ISOPRENYLATED PLANT PROTEIN 2-RELATED"/>
    <property type="match status" value="1"/>
</dbReference>
<dbReference type="Pfam" id="PF00403">
    <property type="entry name" value="HMA"/>
    <property type="match status" value="1"/>
</dbReference>
<protein>
    <submittedName>
        <fullName evidence="8">Heavy metal-associated domain</fullName>
    </submittedName>
</protein>
<evidence type="ECO:0000256" key="3">
    <source>
        <dbReference type="ARBA" id="ARBA00023288"/>
    </source>
</evidence>
<keyword evidence="4" id="KW-0636">Prenylation</keyword>
<dbReference type="EMBL" id="MVGT01002712">
    <property type="protein sequence ID" value="OVA06825.1"/>
    <property type="molecule type" value="Genomic_DNA"/>
</dbReference>
<dbReference type="PANTHER" id="PTHR45811">
    <property type="entry name" value="COPPER TRANSPORT PROTEIN FAMILY-RELATED"/>
    <property type="match status" value="1"/>
</dbReference>
<dbReference type="Gene3D" id="3.30.70.100">
    <property type="match status" value="1"/>
</dbReference>
<dbReference type="OMA" id="PNPYCAS"/>
<accession>A0A200Q8R1</accession>
<dbReference type="AlphaFoldDB" id="A0A200Q8R1"/>
<organism evidence="8 9">
    <name type="scientific">Macleaya cordata</name>
    <name type="common">Five-seeded plume-poppy</name>
    <name type="synonym">Bocconia cordata</name>
    <dbReference type="NCBI Taxonomy" id="56857"/>
    <lineage>
        <taxon>Eukaryota</taxon>
        <taxon>Viridiplantae</taxon>
        <taxon>Streptophyta</taxon>
        <taxon>Embryophyta</taxon>
        <taxon>Tracheophyta</taxon>
        <taxon>Spermatophyta</taxon>
        <taxon>Magnoliopsida</taxon>
        <taxon>Ranunculales</taxon>
        <taxon>Papaveraceae</taxon>
        <taxon>Papaveroideae</taxon>
        <taxon>Macleaya</taxon>
    </lineage>
</organism>
<dbReference type="InterPro" id="IPR006121">
    <property type="entry name" value="HMA_dom"/>
</dbReference>
<evidence type="ECO:0000256" key="1">
    <source>
        <dbReference type="ARBA" id="ARBA00022481"/>
    </source>
</evidence>
<comment type="similarity">
    <text evidence="5">Belongs to the HIPP family.</text>
</comment>
<keyword evidence="2" id="KW-0479">Metal-binding</keyword>
<evidence type="ECO:0000313" key="8">
    <source>
        <dbReference type="EMBL" id="OVA06825.1"/>
    </source>
</evidence>
<keyword evidence="3" id="KW-0449">Lipoprotein</keyword>
<dbReference type="InParanoid" id="A0A200Q8R1"/>
<evidence type="ECO:0000256" key="6">
    <source>
        <dbReference type="SAM" id="MobiDB-lite"/>
    </source>
</evidence>
<dbReference type="InterPro" id="IPR036163">
    <property type="entry name" value="HMA_dom_sf"/>
</dbReference>
<dbReference type="SUPFAM" id="SSF55008">
    <property type="entry name" value="HMA, heavy metal-associated domain"/>
    <property type="match status" value="1"/>
</dbReference>
<keyword evidence="9" id="KW-1185">Reference proteome</keyword>
<dbReference type="PROSITE" id="PS50846">
    <property type="entry name" value="HMA_2"/>
    <property type="match status" value="1"/>
</dbReference>
<reference evidence="8" key="1">
    <citation type="journal article" date="2017" name="Mol. Plant">
        <title>The Genome of Medicinal Plant Macleaya cordata Provides New Insights into Benzylisoquinoline Alkaloids Metabolism.</title>
        <authorList>
            <person name="Liu X."/>
            <person name="Liu Y."/>
            <person name="Huang P."/>
            <person name="Ma Y."/>
            <person name="Qing Z."/>
            <person name="Tang Q."/>
            <person name="Cao H."/>
            <person name="Cheng P."/>
            <person name="Zheng Y."/>
            <person name="Yuan Z."/>
            <person name="Zhou Y."/>
            <person name="Liu J."/>
            <person name="Tang Z."/>
            <person name="Zhuo Y."/>
            <person name="Zhang Y."/>
            <person name="Yu L."/>
            <person name="Huang J."/>
            <person name="Yang P."/>
            <person name="Peng Q."/>
            <person name="Zhang J."/>
            <person name="Jiang W."/>
            <person name="Zhang Z."/>
            <person name="Lin K."/>
            <person name="Ro D.K."/>
            <person name="Chen X."/>
            <person name="Xiong X."/>
            <person name="Shang Y."/>
            <person name="Huang S."/>
            <person name="Zeng J."/>
        </authorList>
    </citation>
    <scope>NUCLEOTIDE SEQUENCE [LARGE SCALE GENOMIC DNA]</scope>
    <source>
        <strain evidence="8">BLH2017</strain>
        <tissue evidence="8">Root</tissue>
    </source>
</reference>
<dbReference type="GO" id="GO:0046872">
    <property type="term" value="F:metal ion binding"/>
    <property type="evidence" value="ECO:0007669"/>
    <property type="project" value="UniProtKB-KW"/>
</dbReference>
<dbReference type="InterPro" id="IPR051863">
    <property type="entry name" value="HIPP"/>
</dbReference>
<evidence type="ECO:0000256" key="2">
    <source>
        <dbReference type="ARBA" id="ARBA00022723"/>
    </source>
</evidence>
<dbReference type="OrthoDB" id="691258at2759"/>
<gene>
    <name evidence="8" type="ORF">BVC80_1421g8</name>
</gene>
<feature type="domain" description="HMA" evidence="7">
    <location>
        <begin position="1"/>
        <end position="45"/>
    </location>
</feature>
<evidence type="ECO:0000256" key="4">
    <source>
        <dbReference type="ARBA" id="ARBA00023289"/>
    </source>
</evidence>
<evidence type="ECO:0000259" key="7">
    <source>
        <dbReference type="PROSITE" id="PS50846"/>
    </source>
</evidence>
<feature type="compositionally biased region" description="Pro residues" evidence="6">
    <location>
        <begin position="51"/>
        <end position="69"/>
    </location>
</feature>
<feature type="region of interest" description="Disordered" evidence="6">
    <location>
        <begin position="46"/>
        <end position="69"/>
    </location>
</feature>
<name>A0A200Q8R1_MACCD</name>
<comment type="caution">
    <text evidence="8">The sequence shown here is derived from an EMBL/GenBank/DDBJ whole genome shotgun (WGS) entry which is preliminary data.</text>
</comment>
<dbReference type="STRING" id="56857.A0A200Q8R1"/>
<keyword evidence="1" id="KW-0488">Methylation</keyword>
<evidence type="ECO:0000256" key="5">
    <source>
        <dbReference type="ARBA" id="ARBA00024045"/>
    </source>
</evidence>